<dbReference type="GO" id="GO:0030612">
    <property type="term" value="F:arsenate reductase (thioredoxin) activity"/>
    <property type="evidence" value="ECO:0007669"/>
    <property type="project" value="UniProtKB-EC"/>
</dbReference>
<keyword evidence="1" id="KW-0059">Arsenical resistance</keyword>
<evidence type="ECO:0000259" key="2">
    <source>
        <dbReference type="SMART" id="SM00226"/>
    </source>
</evidence>
<dbReference type="EMBL" id="JBFWIC010000022">
    <property type="protein sequence ID" value="MEZ0475809.1"/>
    <property type="molecule type" value="Genomic_DNA"/>
</dbReference>
<dbReference type="CDD" id="cd16345">
    <property type="entry name" value="LMWP_ArsC"/>
    <property type="match status" value="1"/>
</dbReference>
<dbReference type="Gene3D" id="3.40.50.2300">
    <property type="match status" value="1"/>
</dbReference>
<keyword evidence="4" id="KW-1185">Reference proteome</keyword>
<gene>
    <name evidence="3" type="ORF">AB6713_14480</name>
</gene>
<reference evidence="3 4" key="1">
    <citation type="submission" date="2024-07" db="EMBL/GenBank/DDBJ databases">
        <title>Luteimonas salilacus sp. nov., isolated from the shore soil of Salt Lake in Tibet of China.</title>
        <authorList>
            <person name="Zhang X."/>
            <person name="Li A."/>
        </authorList>
    </citation>
    <scope>NUCLEOTIDE SEQUENCE [LARGE SCALE GENOMIC DNA]</scope>
    <source>
        <strain evidence="3 4">B3-2-R+30</strain>
    </source>
</reference>
<dbReference type="PANTHER" id="PTHR43428">
    <property type="entry name" value="ARSENATE REDUCTASE"/>
    <property type="match status" value="1"/>
</dbReference>
<dbReference type="SUPFAM" id="SSF52788">
    <property type="entry name" value="Phosphotyrosine protein phosphatases I"/>
    <property type="match status" value="1"/>
</dbReference>
<organism evidence="3 4">
    <name type="scientific">Luteimonas salinilitoris</name>
    <dbReference type="NCBI Taxonomy" id="3237697"/>
    <lineage>
        <taxon>Bacteria</taxon>
        <taxon>Pseudomonadati</taxon>
        <taxon>Pseudomonadota</taxon>
        <taxon>Gammaproteobacteria</taxon>
        <taxon>Lysobacterales</taxon>
        <taxon>Lysobacteraceae</taxon>
        <taxon>Luteimonas</taxon>
    </lineage>
</organism>
<sequence length="180" mass="19102">MNTPMSMSNRVHRVLFLCTHNSARSILAEALATHLGQGRLQGYSAGSQPSGTVNPHALATLDRLGCRIDGLRSKSWEEFVGPDAVPMDLVITVCDNAAHEICPVWPGTPVPTHWGCPDPSSTRGGAHETARAFRRTAELIADRIQGLLALPLEAMDGASLGNALAAIAQHTRPAALEPVT</sequence>
<accession>A0ABV4HSS0</accession>
<feature type="domain" description="Phosphotyrosine protein phosphatase I" evidence="2">
    <location>
        <begin position="12"/>
        <end position="150"/>
    </location>
</feature>
<evidence type="ECO:0000313" key="4">
    <source>
        <dbReference type="Proteomes" id="UP001566331"/>
    </source>
</evidence>
<dbReference type="InterPro" id="IPR036196">
    <property type="entry name" value="Ptyr_pPase_sf"/>
</dbReference>
<dbReference type="SMART" id="SM00226">
    <property type="entry name" value="LMWPc"/>
    <property type="match status" value="1"/>
</dbReference>
<comment type="caution">
    <text evidence="3">The sequence shown here is derived from an EMBL/GenBank/DDBJ whole genome shotgun (WGS) entry which is preliminary data.</text>
</comment>
<keyword evidence="3" id="KW-0560">Oxidoreductase</keyword>
<dbReference type="PANTHER" id="PTHR43428:SF1">
    <property type="entry name" value="ARSENATE REDUCTASE"/>
    <property type="match status" value="1"/>
</dbReference>
<dbReference type="InterPro" id="IPR023485">
    <property type="entry name" value="Ptyr_pPase"/>
</dbReference>
<dbReference type="Pfam" id="PF01451">
    <property type="entry name" value="LMWPc"/>
    <property type="match status" value="1"/>
</dbReference>
<evidence type="ECO:0000313" key="3">
    <source>
        <dbReference type="EMBL" id="MEZ0475809.1"/>
    </source>
</evidence>
<name>A0ABV4HSS0_9GAMM</name>
<dbReference type="EC" id="1.20.4.4" evidence="3"/>
<dbReference type="Proteomes" id="UP001566331">
    <property type="component" value="Unassembled WGS sequence"/>
</dbReference>
<proteinExistence type="predicted"/>
<protein>
    <submittedName>
        <fullName evidence="3">Arsenate reductase ArsC</fullName>
        <ecNumber evidence="3">1.20.4.4</ecNumber>
    </submittedName>
</protein>
<evidence type="ECO:0000256" key="1">
    <source>
        <dbReference type="ARBA" id="ARBA00022849"/>
    </source>
</evidence>
<dbReference type="RefSeq" id="WP_370565338.1">
    <property type="nucleotide sequence ID" value="NZ_JBFWIB010000015.1"/>
</dbReference>